<feature type="compositionally biased region" description="Low complexity" evidence="1">
    <location>
        <begin position="1327"/>
        <end position="1368"/>
    </location>
</feature>
<feature type="compositionally biased region" description="Basic and acidic residues" evidence="1">
    <location>
        <begin position="427"/>
        <end position="443"/>
    </location>
</feature>
<feature type="compositionally biased region" description="Polar residues" evidence="1">
    <location>
        <begin position="978"/>
        <end position="998"/>
    </location>
</feature>
<feature type="compositionally biased region" description="Polar residues" evidence="1">
    <location>
        <begin position="465"/>
        <end position="479"/>
    </location>
</feature>
<dbReference type="Proteomes" id="UP000799438">
    <property type="component" value="Unassembled WGS sequence"/>
</dbReference>
<sequence>MAEQITHDVVNEAQSMGDPSPIDANATTTKDSPAGAAPDTTIANNKSSSDTPAITPSTASGDTAPQDRNPPSNPPTDETKTEPAAITSEQAKDGEGSSAKSKESTTNGTPGDQSASEDLTVPQAAADTSGGSDTDTSRAKDGESRPKTKKPTSFKSVSVTKHFLAKTAVAPPSKTGDKASPTPPTSSPAPTAKPRLVAKSGSGVGSAVPRSGLSRLNGASTPDPATVWNKNRPVPPPPPKQFTDEELKQQFGIHLATRLQADEDSKESKWADIEDDEEDWAPDTVEWMDGTKSTVKGTDEPPPPAEETKPEPPKEEKPVEDSKPPAPASLAPRPSSTSGSKTILKPGAAANQAKPGGLVLKGQPDKPTLVAKPSAPTPVKSPWAPLPPIEKVSPVVINPPVQHPQARFGHRDPHGFDALPPAPTKEIAADDFNRSWRDDRGPRELFNSHSGRYEPVKDSRRGSRPSENIRQPSVLQRPSQHAGPAEPSAAFQTSRTGPVDDPWSRRRSSSNVSGGRRMSFNRSHDMPPMDRRGSQVISDLPPPPIPSKAGYPPRGPFPERTLSPAASNQGSWTQRSSPVVTHAQPASPFGSAASPVPPESVHDAAAGNITMQDAVAIQEQTMREKIERAKAEKQKRREEEEREEAARKERLRLKLEAMGPPPPKTEKTTSPPPTTTAEPPKSVQSPPKPPVPTADGEVAQYGMMKVHQAHPVRKPAVHEDKHVSEPHLSAAGPGREARSPEYKPKSPARSPAAPAESVARSQDKTEALPSATPSAWKSSVQAEQNTVWSNVRARPIASNVWGPPNPNRERAIGNGTFAVVQPQGPAAPGPIAPPSTTSKLSTSPSHPTTQPPVVEQQPPPFPSPADARQPGQPSSTMAAGAVAMPPGPIAPPTGPSRRQPQPFDHSAWSANSIAEQDAQLARIREERFSTGPKNLPAFKETFKQTAIEGSLGPRRVLKTESVVHHFKKPASTPADATLQDSAIPSQHTDATSRSTSLPLSEPYRAPTTSEASPALAPIGSEKAQSSPGAPAVSQHPQSARSSRFFPRAQDAVESSAQQTTSASVAIDSPPPPETSSHPVFAGDVRRPVVKLPQKITVKLPPVSSQPPSVQMPARPGFPRFGSQPIVAQPGWQERINGLLGRPTMPSPPKPVSTALAVAPESKEPLDHIAHRASPSVSLPSKQNTGKAPAVTFIVGYDSSPASKPTVEDEFMSTPEAFSSPTVCLPKKAHHNAGLSPVPGPTSRPGSRFYKTPDVFSIDPMFITLADCEQNAQGFIINIRMPSSNVLKTKVMARRRNASRKSSGYNKKRNSAPRENGTGSTQPRSRKASGSPAQTQSAAASSRSSPSGAWGNTNRTNNPWNRRTSGAVH</sequence>
<feature type="compositionally biased region" description="Basic and acidic residues" evidence="1">
    <location>
        <begin position="1"/>
        <end position="10"/>
    </location>
</feature>
<feature type="compositionally biased region" description="Pro residues" evidence="1">
    <location>
        <begin position="885"/>
        <end position="894"/>
    </location>
</feature>
<feature type="compositionally biased region" description="Low complexity" evidence="1">
    <location>
        <begin position="1051"/>
        <end position="1065"/>
    </location>
</feature>
<evidence type="ECO:0000313" key="2">
    <source>
        <dbReference type="EMBL" id="KAF2143802.1"/>
    </source>
</evidence>
<gene>
    <name evidence="2" type="ORF">K452DRAFT_317240</name>
</gene>
<proteinExistence type="predicted"/>
<feature type="compositionally biased region" description="Basic and acidic residues" evidence="1">
    <location>
        <begin position="716"/>
        <end position="725"/>
    </location>
</feature>
<feature type="compositionally biased region" description="Low complexity" evidence="1">
    <location>
        <begin position="675"/>
        <end position="685"/>
    </location>
</feature>
<feature type="compositionally biased region" description="Polar residues" evidence="1">
    <location>
        <begin position="104"/>
        <end position="117"/>
    </location>
</feature>
<feature type="compositionally biased region" description="Basic and acidic residues" evidence="1">
    <location>
        <begin position="735"/>
        <end position="744"/>
    </location>
</feature>
<feature type="compositionally biased region" description="Polar residues" evidence="1">
    <location>
        <begin position="771"/>
        <end position="789"/>
    </location>
</feature>
<name>A0A6A6BI31_9PEZI</name>
<evidence type="ECO:0000313" key="3">
    <source>
        <dbReference type="Proteomes" id="UP000799438"/>
    </source>
</evidence>
<feature type="compositionally biased region" description="Low complexity" evidence="1">
    <location>
        <begin position="745"/>
        <end position="760"/>
    </location>
</feature>
<dbReference type="OrthoDB" id="5416983at2759"/>
<accession>A0A6A6BI31</accession>
<dbReference type="GeneID" id="54301539"/>
<feature type="region of interest" description="Disordered" evidence="1">
    <location>
        <begin position="1287"/>
        <end position="1368"/>
    </location>
</feature>
<protein>
    <submittedName>
        <fullName evidence="2">Uncharacterized protein</fullName>
    </submittedName>
</protein>
<organism evidence="2 3">
    <name type="scientific">Aplosporella prunicola CBS 121167</name>
    <dbReference type="NCBI Taxonomy" id="1176127"/>
    <lineage>
        <taxon>Eukaryota</taxon>
        <taxon>Fungi</taxon>
        <taxon>Dikarya</taxon>
        <taxon>Ascomycota</taxon>
        <taxon>Pezizomycotina</taxon>
        <taxon>Dothideomycetes</taxon>
        <taxon>Dothideomycetes incertae sedis</taxon>
        <taxon>Botryosphaeriales</taxon>
        <taxon>Aplosporellaceae</taxon>
        <taxon>Aplosporella</taxon>
    </lineage>
</organism>
<feature type="compositionally biased region" description="Basic and acidic residues" evidence="1">
    <location>
        <begin position="260"/>
        <end position="272"/>
    </location>
</feature>
<feature type="compositionally biased region" description="Basic and acidic residues" evidence="1">
    <location>
        <begin position="522"/>
        <end position="533"/>
    </location>
</feature>
<feature type="compositionally biased region" description="Basic and acidic residues" evidence="1">
    <location>
        <begin position="306"/>
        <end position="323"/>
    </location>
</feature>
<feature type="compositionally biased region" description="Basic and acidic residues" evidence="1">
    <location>
        <begin position="135"/>
        <end position="146"/>
    </location>
</feature>
<feature type="region of interest" description="Disordered" evidence="1">
    <location>
        <begin position="967"/>
        <end position="1083"/>
    </location>
</feature>
<feature type="compositionally biased region" description="Basic and acidic residues" evidence="1">
    <location>
        <begin position="90"/>
        <end position="103"/>
    </location>
</feature>
<feature type="compositionally biased region" description="Low complexity" evidence="1">
    <location>
        <begin position="328"/>
        <end position="338"/>
    </location>
</feature>
<dbReference type="EMBL" id="ML995481">
    <property type="protein sequence ID" value="KAF2143802.1"/>
    <property type="molecule type" value="Genomic_DNA"/>
</dbReference>
<feature type="compositionally biased region" description="Polar residues" evidence="1">
    <location>
        <begin position="41"/>
        <end position="63"/>
    </location>
</feature>
<feature type="compositionally biased region" description="Basic and acidic residues" evidence="1">
    <location>
        <begin position="451"/>
        <end position="461"/>
    </location>
</feature>
<feature type="compositionally biased region" description="Basic and acidic residues" evidence="1">
    <location>
        <begin position="621"/>
        <end position="655"/>
    </location>
</feature>
<evidence type="ECO:0000256" key="1">
    <source>
        <dbReference type="SAM" id="MobiDB-lite"/>
    </source>
</evidence>
<keyword evidence="3" id="KW-1185">Reference proteome</keyword>
<feature type="compositionally biased region" description="Polar residues" evidence="1">
    <location>
        <begin position="564"/>
        <end position="579"/>
    </location>
</feature>
<dbReference type="RefSeq" id="XP_033399514.1">
    <property type="nucleotide sequence ID" value="XM_033544043.1"/>
</dbReference>
<reference evidence="2" key="1">
    <citation type="journal article" date="2020" name="Stud. Mycol.">
        <title>101 Dothideomycetes genomes: a test case for predicting lifestyles and emergence of pathogens.</title>
        <authorList>
            <person name="Haridas S."/>
            <person name="Albert R."/>
            <person name="Binder M."/>
            <person name="Bloem J."/>
            <person name="Labutti K."/>
            <person name="Salamov A."/>
            <person name="Andreopoulos B."/>
            <person name="Baker S."/>
            <person name="Barry K."/>
            <person name="Bills G."/>
            <person name="Bluhm B."/>
            <person name="Cannon C."/>
            <person name="Castanera R."/>
            <person name="Culley D."/>
            <person name="Daum C."/>
            <person name="Ezra D."/>
            <person name="Gonzalez J."/>
            <person name="Henrissat B."/>
            <person name="Kuo A."/>
            <person name="Liang C."/>
            <person name="Lipzen A."/>
            <person name="Lutzoni F."/>
            <person name="Magnuson J."/>
            <person name="Mondo S."/>
            <person name="Nolan M."/>
            <person name="Ohm R."/>
            <person name="Pangilinan J."/>
            <person name="Park H.-J."/>
            <person name="Ramirez L."/>
            <person name="Alfaro M."/>
            <person name="Sun H."/>
            <person name="Tritt A."/>
            <person name="Yoshinaga Y."/>
            <person name="Zwiers L.-H."/>
            <person name="Turgeon B."/>
            <person name="Goodwin S."/>
            <person name="Spatafora J."/>
            <person name="Crous P."/>
            <person name="Grigoriev I."/>
        </authorList>
    </citation>
    <scope>NUCLEOTIDE SEQUENCE</scope>
    <source>
        <strain evidence="2">CBS 121167</strain>
    </source>
</reference>
<feature type="region of interest" description="Disordered" evidence="1">
    <location>
        <begin position="1"/>
        <end position="914"/>
    </location>
</feature>
<feature type="compositionally biased region" description="Low complexity" evidence="1">
    <location>
        <begin position="834"/>
        <end position="856"/>
    </location>
</feature>